<sequence>MHYSRLGSSGLKVSRVCLGTMTWGKQNDQADADQQLGYALERGVNFIDTAELYAIPPTQDTYGATERIIGNWLERHGSARDKVIIASKIAGNGLKYIRGGSDISAKTVGEAIDGSLARLNTDYIDLYQLHWPNRTSPHFGKQWPGMLALSGVDAQQQTEQMLGILESLEGAIKAGKIRHWGLSDDTPWGIQQYLSLAEQHGFTKPVSIQNEFNLLHWKDWPYLIEQCVHSDIAYLPWSPLASGALTGKYLDGKMPEGSRWTLMANHRNGLFRDTQASRDAIRALVELSGEFDITPAQLALAWCNQVDGVVSTIIGATDMTQLKEDMDAFELTLSQEQLDAIGKILHQYPMPY</sequence>
<dbReference type="PANTHER" id="PTHR43364">
    <property type="entry name" value="NADH-SPECIFIC METHYLGLYOXAL REDUCTASE-RELATED"/>
    <property type="match status" value="1"/>
</dbReference>
<gene>
    <name evidence="3" type="ORF">HMF8227_02600</name>
</gene>
<dbReference type="InterPro" id="IPR036812">
    <property type="entry name" value="NAD(P)_OxRdtase_dom_sf"/>
</dbReference>
<dbReference type="GO" id="GO:0016491">
    <property type="term" value="F:oxidoreductase activity"/>
    <property type="evidence" value="ECO:0007669"/>
    <property type="project" value="UniProtKB-KW"/>
</dbReference>
<dbReference type="CDD" id="cd19094">
    <property type="entry name" value="AKR_Tas-like"/>
    <property type="match status" value="1"/>
</dbReference>
<feature type="domain" description="NADP-dependent oxidoreductase" evidence="2">
    <location>
        <begin position="16"/>
        <end position="344"/>
    </location>
</feature>
<organism evidence="3 4">
    <name type="scientific">Saliniradius amylolyticus</name>
    <dbReference type="NCBI Taxonomy" id="2183582"/>
    <lineage>
        <taxon>Bacteria</taxon>
        <taxon>Pseudomonadati</taxon>
        <taxon>Pseudomonadota</taxon>
        <taxon>Gammaproteobacteria</taxon>
        <taxon>Alteromonadales</taxon>
        <taxon>Alteromonadaceae</taxon>
        <taxon>Saliniradius</taxon>
    </lineage>
</organism>
<evidence type="ECO:0000256" key="1">
    <source>
        <dbReference type="ARBA" id="ARBA00023002"/>
    </source>
</evidence>
<dbReference type="OrthoDB" id="9772407at2"/>
<dbReference type="PANTHER" id="PTHR43364:SF4">
    <property type="entry name" value="NAD(P)-LINKED OXIDOREDUCTASE SUPERFAMILY PROTEIN"/>
    <property type="match status" value="1"/>
</dbReference>
<name>A0A2S2E695_9ALTE</name>
<evidence type="ECO:0000313" key="3">
    <source>
        <dbReference type="EMBL" id="AWL13052.1"/>
    </source>
</evidence>
<dbReference type="Pfam" id="PF00248">
    <property type="entry name" value="Aldo_ket_red"/>
    <property type="match status" value="1"/>
</dbReference>
<dbReference type="AlphaFoldDB" id="A0A2S2E695"/>
<evidence type="ECO:0000313" key="4">
    <source>
        <dbReference type="Proteomes" id="UP000245728"/>
    </source>
</evidence>
<dbReference type="InterPro" id="IPR050523">
    <property type="entry name" value="AKR_Detox_Biosynth"/>
</dbReference>
<reference evidence="3 4" key="1">
    <citation type="submission" date="2018-05" db="EMBL/GenBank/DDBJ databases">
        <title>Salinimonas sp. HMF8227 Genome sequencing and assembly.</title>
        <authorList>
            <person name="Kang H."/>
            <person name="Kang J."/>
            <person name="Cha I."/>
            <person name="Kim H."/>
            <person name="Joh K."/>
        </authorList>
    </citation>
    <scope>NUCLEOTIDE SEQUENCE [LARGE SCALE GENOMIC DNA]</scope>
    <source>
        <strain evidence="3 4">HMF8227</strain>
    </source>
</reference>
<evidence type="ECO:0000259" key="2">
    <source>
        <dbReference type="Pfam" id="PF00248"/>
    </source>
</evidence>
<dbReference type="EMBL" id="CP029347">
    <property type="protein sequence ID" value="AWL13052.1"/>
    <property type="molecule type" value="Genomic_DNA"/>
</dbReference>
<dbReference type="RefSeq" id="WP_109340574.1">
    <property type="nucleotide sequence ID" value="NZ_CP029347.1"/>
</dbReference>
<accession>A0A2S2E695</accession>
<dbReference type="EC" id="1.1.1.-" evidence="3"/>
<dbReference type="InterPro" id="IPR023210">
    <property type="entry name" value="NADP_OxRdtase_dom"/>
</dbReference>
<dbReference type="KEGG" id="salh:HMF8227_02600"/>
<keyword evidence="1 3" id="KW-0560">Oxidoreductase</keyword>
<dbReference type="Proteomes" id="UP000245728">
    <property type="component" value="Chromosome"/>
</dbReference>
<dbReference type="Gene3D" id="3.20.20.100">
    <property type="entry name" value="NADP-dependent oxidoreductase domain"/>
    <property type="match status" value="1"/>
</dbReference>
<dbReference type="SUPFAM" id="SSF51430">
    <property type="entry name" value="NAD(P)-linked oxidoreductase"/>
    <property type="match status" value="1"/>
</dbReference>
<protein>
    <submittedName>
        <fullName evidence="3">Putative oxidoreductase YrpG</fullName>
        <ecNumber evidence="3">1.1.1.-</ecNumber>
    </submittedName>
</protein>
<keyword evidence="4" id="KW-1185">Reference proteome</keyword>
<proteinExistence type="predicted"/>